<evidence type="ECO:0000259" key="2">
    <source>
        <dbReference type="PROSITE" id="PS51186"/>
    </source>
</evidence>
<evidence type="ECO:0000256" key="1">
    <source>
        <dbReference type="SAM" id="MobiDB-lite"/>
    </source>
</evidence>
<dbReference type="Proteomes" id="UP001501585">
    <property type="component" value="Unassembled WGS sequence"/>
</dbReference>
<dbReference type="EMBL" id="BAAAPC010000004">
    <property type="protein sequence ID" value="GAA1988995.1"/>
    <property type="molecule type" value="Genomic_DNA"/>
</dbReference>
<dbReference type="InterPro" id="IPR051908">
    <property type="entry name" value="Ribosomal_N-acetyltransferase"/>
</dbReference>
<dbReference type="InterPro" id="IPR000182">
    <property type="entry name" value="GNAT_dom"/>
</dbReference>
<evidence type="ECO:0000313" key="4">
    <source>
        <dbReference type="Proteomes" id="UP001501585"/>
    </source>
</evidence>
<dbReference type="InterPro" id="IPR016181">
    <property type="entry name" value="Acyl_CoA_acyltransferase"/>
</dbReference>
<comment type="caution">
    <text evidence="3">The sequence shown here is derived from an EMBL/GenBank/DDBJ whole genome shotgun (WGS) entry which is preliminary data.</text>
</comment>
<name>A0ABN2SP07_9ACTN</name>
<dbReference type="PANTHER" id="PTHR43441">
    <property type="entry name" value="RIBOSOMAL-PROTEIN-SERINE ACETYLTRANSFERASE"/>
    <property type="match status" value="1"/>
</dbReference>
<dbReference type="PROSITE" id="PS51186">
    <property type="entry name" value="GNAT"/>
    <property type="match status" value="1"/>
</dbReference>
<accession>A0ABN2SP07</accession>
<reference evidence="3 4" key="1">
    <citation type="journal article" date="2019" name="Int. J. Syst. Evol. Microbiol.">
        <title>The Global Catalogue of Microorganisms (GCM) 10K type strain sequencing project: providing services to taxonomists for standard genome sequencing and annotation.</title>
        <authorList>
            <consortium name="The Broad Institute Genomics Platform"/>
            <consortium name="The Broad Institute Genome Sequencing Center for Infectious Disease"/>
            <person name="Wu L."/>
            <person name="Ma J."/>
        </authorList>
    </citation>
    <scope>NUCLEOTIDE SEQUENCE [LARGE SCALE GENOMIC DNA]</scope>
    <source>
        <strain evidence="3 4">JCM 15313</strain>
    </source>
</reference>
<protein>
    <submittedName>
        <fullName evidence="3">GNAT family protein</fullName>
    </submittedName>
</protein>
<keyword evidence="4" id="KW-1185">Reference proteome</keyword>
<dbReference type="Pfam" id="PF13302">
    <property type="entry name" value="Acetyltransf_3"/>
    <property type="match status" value="1"/>
</dbReference>
<evidence type="ECO:0000313" key="3">
    <source>
        <dbReference type="EMBL" id="GAA1988995.1"/>
    </source>
</evidence>
<feature type="region of interest" description="Disordered" evidence="1">
    <location>
        <begin position="11"/>
        <end position="30"/>
    </location>
</feature>
<gene>
    <name evidence="3" type="ORF">GCM10009799_13380</name>
</gene>
<sequence length="220" mass="25230">MIFWQIPPTYDDRDAPSRIPARPADDDRSPSTMIDLSALREKPTLSGEHVRLVPVREEHADDFYASMRDQEVRRLTGTHRRFTYTEVRQWCATRGEQADRVDLAIIERSSGRFLGELALNDIDPDNESAAYRIALSAIEFTGQGIGKEATRLVLEYAFDRLGLHRVWLDVYAFNMRAIAVYRACGFSVEGRLRDALLWEGRRHDALIMAVLENDYRKALG</sequence>
<dbReference type="PANTHER" id="PTHR43441:SF2">
    <property type="entry name" value="FAMILY ACETYLTRANSFERASE, PUTATIVE (AFU_ORTHOLOGUE AFUA_7G00850)-RELATED"/>
    <property type="match status" value="1"/>
</dbReference>
<dbReference type="Gene3D" id="3.40.630.30">
    <property type="match status" value="1"/>
</dbReference>
<feature type="domain" description="N-acetyltransferase" evidence="2">
    <location>
        <begin position="50"/>
        <end position="213"/>
    </location>
</feature>
<organism evidence="3 4">
    <name type="scientific">Nocardiopsis rhodophaea</name>
    <dbReference type="NCBI Taxonomy" id="280238"/>
    <lineage>
        <taxon>Bacteria</taxon>
        <taxon>Bacillati</taxon>
        <taxon>Actinomycetota</taxon>
        <taxon>Actinomycetes</taxon>
        <taxon>Streptosporangiales</taxon>
        <taxon>Nocardiopsidaceae</taxon>
        <taxon>Nocardiopsis</taxon>
    </lineage>
</organism>
<proteinExistence type="predicted"/>
<dbReference type="SUPFAM" id="SSF55729">
    <property type="entry name" value="Acyl-CoA N-acyltransferases (Nat)"/>
    <property type="match status" value="1"/>
</dbReference>